<evidence type="ECO:0000256" key="3">
    <source>
        <dbReference type="ARBA" id="ARBA00023295"/>
    </source>
</evidence>
<name>A0AAE1I4G7_9NEOP</name>
<dbReference type="Gene3D" id="3.20.20.80">
    <property type="entry name" value="Glycosidases"/>
    <property type="match status" value="1"/>
</dbReference>
<dbReference type="Proteomes" id="UP001219518">
    <property type="component" value="Unassembled WGS sequence"/>
</dbReference>
<evidence type="ECO:0000256" key="1">
    <source>
        <dbReference type="ARBA" id="ARBA00010838"/>
    </source>
</evidence>
<dbReference type="AlphaFoldDB" id="A0AAE1I4G7"/>
<reference evidence="6" key="1">
    <citation type="submission" date="2021-07" db="EMBL/GenBank/DDBJ databases">
        <authorList>
            <person name="Catto M.A."/>
            <person name="Jacobson A."/>
            <person name="Kennedy G."/>
            <person name="Labadie P."/>
            <person name="Hunt B.G."/>
            <person name="Srinivasan R."/>
        </authorList>
    </citation>
    <scope>NUCLEOTIDE SEQUENCE</scope>
    <source>
        <strain evidence="6">PL_HMW_Pooled</strain>
        <tissue evidence="6">Head</tissue>
    </source>
</reference>
<dbReference type="Pfam" id="PF00232">
    <property type="entry name" value="Glyco_hydro_1"/>
    <property type="match status" value="1"/>
</dbReference>
<evidence type="ECO:0000256" key="5">
    <source>
        <dbReference type="SAM" id="Phobius"/>
    </source>
</evidence>
<proteinExistence type="inferred from homology"/>
<reference evidence="6" key="2">
    <citation type="journal article" date="2023" name="BMC Genomics">
        <title>Pest status, molecular evolution, and epigenetic factors derived from the genome assembly of Frankliniella fusca, a thysanopteran phytovirus vector.</title>
        <authorList>
            <person name="Catto M.A."/>
            <person name="Labadie P.E."/>
            <person name="Jacobson A.L."/>
            <person name="Kennedy G.G."/>
            <person name="Srinivasan R."/>
            <person name="Hunt B.G."/>
        </authorList>
    </citation>
    <scope>NUCLEOTIDE SEQUENCE</scope>
    <source>
        <strain evidence="6">PL_HMW_Pooled</strain>
    </source>
</reference>
<evidence type="ECO:0000256" key="4">
    <source>
        <dbReference type="RuleBase" id="RU003690"/>
    </source>
</evidence>
<protein>
    <submittedName>
        <fullName evidence="6">Lactase-like protein</fullName>
    </submittedName>
</protein>
<gene>
    <name evidence="6" type="ORF">KUF71_017440</name>
</gene>
<sequence length="267" mass="30935">MTGETFFASPVDDKSENIAAAERYNLFELGIQFDPIIYGDYPEVVKEYVLAESLAEGRKKSRLPNFTDDEKRQLKVLTYNLIALLRFSLVFLMVFPVFPVFRAAGVRDQAYLCTPRYRKRNIGVDDLLTLQRYVKSEEGQENLETVKLTPNYDSKRVFSIDQEEEFASYIILWAEMGFGLDTVQVRQLAYQMATRNKIEYPKDWDKEEIAGKDLLYGFRKRNPTLSMRKPEACSKSRASSFTPDNMAVFFDNLKKVITKYPSVLARL</sequence>
<evidence type="ECO:0000256" key="2">
    <source>
        <dbReference type="ARBA" id="ARBA00022801"/>
    </source>
</evidence>
<evidence type="ECO:0000313" key="7">
    <source>
        <dbReference type="Proteomes" id="UP001219518"/>
    </source>
</evidence>
<dbReference type="InterPro" id="IPR017853">
    <property type="entry name" value="GH"/>
</dbReference>
<organism evidence="6 7">
    <name type="scientific">Frankliniella fusca</name>
    <dbReference type="NCBI Taxonomy" id="407009"/>
    <lineage>
        <taxon>Eukaryota</taxon>
        <taxon>Metazoa</taxon>
        <taxon>Ecdysozoa</taxon>
        <taxon>Arthropoda</taxon>
        <taxon>Hexapoda</taxon>
        <taxon>Insecta</taxon>
        <taxon>Pterygota</taxon>
        <taxon>Neoptera</taxon>
        <taxon>Paraneoptera</taxon>
        <taxon>Thysanoptera</taxon>
        <taxon>Terebrantia</taxon>
        <taxon>Thripoidea</taxon>
        <taxon>Thripidae</taxon>
        <taxon>Frankliniella</taxon>
    </lineage>
</organism>
<dbReference type="GO" id="GO:0008422">
    <property type="term" value="F:beta-glucosidase activity"/>
    <property type="evidence" value="ECO:0007669"/>
    <property type="project" value="TreeGrafter"/>
</dbReference>
<keyword evidence="7" id="KW-1185">Reference proteome</keyword>
<dbReference type="InterPro" id="IPR001360">
    <property type="entry name" value="Glyco_hydro_1"/>
</dbReference>
<dbReference type="PANTHER" id="PTHR10353:SF36">
    <property type="entry name" value="LP05116P"/>
    <property type="match status" value="1"/>
</dbReference>
<dbReference type="EMBL" id="JAHWGI010001443">
    <property type="protein sequence ID" value="KAK3933179.1"/>
    <property type="molecule type" value="Genomic_DNA"/>
</dbReference>
<keyword evidence="5" id="KW-0472">Membrane</keyword>
<comment type="similarity">
    <text evidence="1 4">Belongs to the glycosyl hydrolase 1 family.</text>
</comment>
<accession>A0AAE1I4G7</accession>
<keyword evidence="5" id="KW-1133">Transmembrane helix</keyword>
<dbReference type="SUPFAM" id="SSF51445">
    <property type="entry name" value="(Trans)glycosidases"/>
    <property type="match status" value="1"/>
</dbReference>
<comment type="caution">
    <text evidence="6">The sequence shown here is derived from an EMBL/GenBank/DDBJ whole genome shotgun (WGS) entry which is preliminary data.</text>
</comment>
<dbReference type="PANTHER" id="PTHR10353">
    <property type="entry name" value="GLYCOSYL HYDROLASE"/>
    <property type="match status" value="1"/>
</dbReference>
<keyword evidence="2" id="KW-0378">Hydrolase</keyword>
<feature type="transmembrane region" description="Helical" evidence="5">
    <location>
        <begin position="81"/>
        <end position="101"/>
    </location>
</feature>
<evidence type="ECO:0000313" key="6">
    <source>
        <dbReference type="EMBL" id="KAK3933179.1"/>
    </source>
</evidence>
<keyword evidence="5" id="KW-0812">Transmembrane</keyword>
<keyword evidence="3" id="KW-0326">Glycosidase</keyword>
<dbReference type="GO" id="GO:0005975">
    <property type="term" value="P:carbohydrate metabolic process"/>
    <property type="evidence" value="ECO:0007669"/>
    <property type="project" value="InterPro"/>
</dbReference>